<dbReference type="Gene3D" id="3.40.30.10">
    <property type="entry name" value="Glutaredoxin"/>
    <property type="match status" value="1"/>
</dbReference>
<dbReference type="Proteomes" id="UP001500582">
    <property type="component" value="Unassembled WGS sequence"/>
</dbReference>
<dbReference type="CDD" id="cd03024">
    <property type="entry name" value="DsbA_FrnE"/>
    <property type="match status" value="1"/>
</dbReference>
<gene>
    <name evidence="2" type="ORF">GCM10023149_24410</name>
</gene>
<evidence type="ECO:0000313" key="2">
    <source>
        <dbReference type="EMBL" id="GAA4323455.1"/>
    </source>
</evidence>
<keyword evidence="3" id="KW-1185">Reference proteome</keyword>
<dbReference type="PANTHER" id="PTHR13887">
    <property type="entry name" value="GLUTATHIONE S-TRANSFERASE KAPPA"/>
    <property type="match status" value="1"/>
</dbReference>
<dbReference type="PANTHER" id="PTHR13887:SF41">
    <property type="entry name" value="THIOREDOXIN SUPERFAMILY PROTEIN"/>
    <property type="match status" value="1"/>
</dbReference>
<protein>
    <submittedName>
        <fullName evidence="2">DsbA family oxidoreductase</fullName>
    </submittedName>
</protein>
<evidence type="ECO:0000259" key="1">
    <source>
        <dbReference type="Pfam" id="PF01323"/>
    </source>
</evidence>
<organism evidence="2 3">
    <name type="scientific">Mucilaginibacter gynuensis</name>
    <dbReference type="NCBI Taxonomy" id="1302236"/>
    <lineage>
        <taxon>Bacteria</taxon>
        <taxon>Pseudomonadati</taxon>
        <taxon>Bacteroidota</taxon>
        <taxon>Sphingobacteriia</taxon>
        <taxon>Sphingobacteriales</taxon>
        <taxon>Sphingobacteriaceae</taxon>
        <taxon>Mucilaginibacter</taxon>
    </lineage>
</organism>
<dbReference type="SUPFAM" id="SSF52833">
    <property type="entry name" value="Thioredoxin-like"/>
    <property type="match status" value="1"/>
</dbReference>
<sequence>MKIEIWSDIACPYCFIGFKHLEYALKQFKGDRPDLILRSFELEPDIAINSGETQHAAVMRKYHQSSVRAQQTLDGAMNAGKLAGLSIDFDKVITTNTFHAHRLIHFASTLGKELEMKERLFTAYFIEGKHIGDKYVLAQIATDMGIHAGAILNSELFSAEVRSDEHQSHQLGIRSVPFFLFDGKFAVSGAQPVETFLEVLNRLQAVKELKLHEPGNNEAGCEGGSCTV</sequence>
<accession>A0ABP8GFK1</accession>
<dbReference type="RefSeq" id="WP_345211360.1">
    <property type="nucleotide sequence ID" value="NZ_BAABFT010000005.1"/>
</dbReference>
<name>A0ABP8GFK1_9SPHI</name>
<dbReference type="InterPro" id="IPR001853">
    <property type="entry name" value="DSBA-like_thioredoxin_dom"/>
</dbReference>
<dbReference type="EMBL" id="BAABFT010000005">
    <property type="protein sequence ID" value="GAA4323455.1"/>
    <property type="molecule type" value="Genomic_DNA"/>
</dbReference>
<dbReference type="Pfam" id="PF01323">
    <property type="entry name" value="DSBA"/>
    <property type="match status" value="1"/>
</dbReference>
<comment type="caution">
    <text evidence="2">The sequence shown here is derived from an EMBL/GenBank/DDBJ whole genome shotgun (WGS) entry which is preliminary data.</text>
</comment>
<proteinExistence type="predicted"/>
<reference evidence="3" key="1">
    <citation type="journal article" date="2019" name="Int. J. Syst. Evol. Microbiol.">
        <title>The Global Catalogue of Microorganisms (GCM) 10K type strain sequencing project: providing services to taxonomists for standard genome sequencing and annotation.</title>
        <authorList>
            <consortium name="The Broad Institute Genomics Platform"/>
            <consortium name="The Broad Institute Genome Sequencing Center for Infectious Disease"/>
            <person name="Wu L."/>
            <person name="Ma J."/>
        </authorList>
    </citation>
    <scope>NUCLEOTIDE SEQUENCE [LARGE SCALE GENOMIC DNA]</scope>
    <source>
        <strain evidence="3">JCM 17705</strain>
    </source>
</reference>
<feature type="domain" description="DSBA-like thioredoxin" evidence="1">
    <location>
        <begin position="3"/>
        <end position="200"/>
    </location>
</feature>
<evidence type="ECO:0000313" key="3">
    <source>
        <dbReference type="Proteomes" id="UP001500582"/>
    </source>
</evidence>
<dbReference type="InterPro" id="IPR036249">
    <property type="entry name" value="Thioredoxin-like_sf"/>
</dbReference>